<evidence type="ECO:0000256" key="2">
    <source>
        <dbReference type="ARBA" id="ARBA00022448"/>
    </source>
</evidence>
<evidence type="ECO:0000256" key="6">
    <source>
        <dbReference type="ARBA" id="ARBA00022989"/>
    </source>
</evidence>
<dbReference type="OrthoDB" id="69461at2759"/>
<dbReference type="GO" id="GO:0005789">
    <property type="term" value="C:endoplasmic reticulum membrane"/>
    <property type="evidence" value="ECO:0007669"/>
    <property type="project" value="UniProtKB-SubCell"/>
</dbReference>
<dbReference type="GO" id="GO:0000139">
    <property type="term" value="C:Golgi membrane"/>
    <property type="evidence" value="ECO:0007669"/>
    <property type="project" value="UniProtKB-SubCell"/>
</dbReference>
<dbReference type="PANTHER" id="PTHR42650">
    <property type="entry name" value="TAIL-ANCHORED PROTEIN INSERTION RECEPTOR WRB"/>
    <property type="match status" value="1"/>
</dbReference>
<keyword evidence="3 9" id="KW-0812">Transmembrane</keyword>
<feature type="topological domain" description="Cytoplasmic" evidence="9">
    <location>
        <begin position="181"/>
        <end position="215"/>
    </location>
</feature>
<keyword evidence="5 9" id="KW-0931">ER-Golgi transport</keyword>
<protein>
    <recommendedName>
        <fullName evidence="9">Golgi to ER traffic protein 1</fullName>
    </recommendedName>
    <alternativeName>
        <fullName evidence="9">Guided entry of tail-anchored proteins 1</fullName>
    </alternativeName>
</protein>
<comment type="similarity">
    <text evidence="1 9">Belongs to the WRB/GET1 family.</text>
</comment>
<evidence type="ECO:0000256" key="10">
    <source>
        <dbReference type="SAM" id="Phobius"/>
    </source>
</evidence>
<organism evidence="11 12">
    <name type="scientific">Candida orthopsilosis (strain 90-125)</name>
    <name type="common">Yeast</name>
    <dbReference type="NCBI Taxonomy" id="1136231"/>
    <lineage>
        <taxon>Eukaryota</taxon>
        <taxon>Fungi</taxon>
        <taxon>Dikarya</taxon>
        <taxon>Ascomycota</taxon>
        <taxon>Saccharomycotina</taxon>
        <taxon>Pichiomycetes</taxon>
        <taxon>Debaryomycetaceae</taxon>
        <taxon>Candida/Lodderomyces clade</taxon>
        <taxon>Candida</taxon>
    </lineage>
</organism>
<evidence type="ECO:0000256" key="8">
    <source>
        <dbReference type="ARBA" id="ARBA00023136"/>
    </source>
</evidence>
<dbReference type="Pfam" id="PF04420">
    <property type="entry name" value="CHD5"/>
    <property type="match status" value="1"/>
</dbReference>
<dbReference type="HOGENOM" id="CLU_089418_2_0_1"/>
<evidence type="ECO:0000256" key="9">
    <source>
        <dbReference type="HAMAP-Rule" id="MF_03113"/>
    </source>
</evidence>
<dbReference type="EMBL" id="HE681719">
    <property type="protein sequence ID" value="CCG21662.1"/>
    <property type="molecule type" value="Genomic_DNA"/>
</dbReference>
<dbReference type="GeneID" id="14537050"/>
<comment type="subunit">
    <text evidence="9">Component of the Golgi to ER traffic (GET) complex, which is composed of GET1, GET2 and GET3. Within the complex, GET1 and GET2 form a heterotetramer which is stabilized by phosphatidylinositol binding and which binds to the GET3 homodimer.</text>
</comment>
<dbReference type="GO" id="GO:0016192">
    <property type="term" value="P:vesicle-mediated transport"/>
    <property type="evidence" value="ECO:0007669"/>
    <property type="project" value="UniProtKB-KW"/>
</dbReference>
<dbReference type="Gene3D" id="1.10.287.660">
    <property type="entry name" value="Helix hairpin bin"/>
    <property type="match status" value="1"/>
</dbReference>
<dbReference type="RefSeq" id="XP_003867100.1">
    <property type="nucleotide sequence ID" value="XM_003867052.1"/>
</dbReference>
<keyword evidence="12" id="KW-1185">Reference proteome</keyword>
<dbReference type="Proteomes" id="UP000005018">
    <property type="component" value="Chromosome 1"/>
</dbReference>
<dbReference type="GO" id="GO:0043529">
    <property type="term" value="C:GET complex"/>
    <property type="evidence" value="ECO:0007669"/>
    <property type="project" value="UniProtKB-UniRule"/>
</dbReference>
<dbReference type="PANTHER" id="PTHR42650:SF1">
    <property type="entry name" value="GUIDED ENTRY OF TAIL-ANCHORED PROTEINS FACTOR 1"/>
    <property type="match status" value="1"/>
</dbReference>
<keyword evidence="4 9" id="KW-0256">Endoplasmic reticulum</keyword>
<evidence type="ECO:0000256" key="3">
    <source>
        <dbReference type="ARBA" id="ARBA00022692"/>
    </source>
</evidence>
<keyword evidence="6 9" id="KW-1133">Transmembrane helix</keyword>
<keyword evidence="9" id="KW-0333">Golgi apparatus</keyword>
<proteinExistence type="inferred from homology"/>
<feature type="transmembrane region" description="Helical" evidence="10">
    <location>
        <begin position="166"/>
        <end position="188"/>
    </location>
</feature>
<evidence type="ECO:0000256" key="5">
    <source>
        <dbReference type="ARBA" id="ARBA00022892"/>
    </source>
</evidence>
<keyword evidence="8 9" id="KW-0472">Membrane</keyword>
<dbReference type="eggNOG" id="KOG4253">
    <property type="taxonomic scope" value="Eukaryota"/>
</dbReference>
<feature type="transmembrane region" description="Helical" evidence="10">
    <location>
        <begin position="6"/>
        <end position="25"/>
    </location>
</feature>
<evidence type="ECO:0000256" key="1">
    <source>
        <dbReference type="ARBA" id="ARBA00010799"/>
    </source>
</evidence>
<dbReference type="HAMAP" id="MF_03113">
    <property type="entry name" value="Get1"/>
    <property type="match status" value="1"/>
</dbReference>
<gene>
    <name evidence="9" type="primary">GET1</name>
    <name evidence="11" type="ORF">CORT_0A12780</name>
</gene>
<dbReference type="GO" id="GO:0071816">
    <property type="term" value="P:tail-anchored membrane protein insertion into ER membrane"/>
    <property type="evidence" value="ECO:0007669"/>
    <property type="project" value="InterPro"/>
</dbReference>
<dbReference type="AlphaFoldDB" id="H8WZ30"/>
<evidence type="ECO:0000256" key="4">
    <source>
        <dbReference type="ARBA" id="ARBA00022824"/>
    </source>
</evidence>
<accession>H8WZ30</accession>
<keyword evidence="2 9" id="KW-0813">Transport</keyword>
<comment type="caution">
    <text evidence="9">Lacks conserved residue(s) required for the propagation of feature annotation.</text>
</comment>
<evidence type="ECO:0000313" key="12">
    <source>
        <dbReference type="Proteomes" id="UP000005018"/>
    </source>
</evidence>
<dbReference type="KEGG" id="cot:CORT_0A12780"/>
<evidence type="ECO:0000313" key="11">
    <source>
        <dbReference type="EMBL" id="CCG21662.1"/>
    </source>
</evidence>
<dbReference type="InterPro" id="IPR027538">
    <property type="entry name" value="Get1_fungi"/>
</dbReference>
<comment type="function">
    <text evidence="9">Required for the post-translational delivery of tail-anchored (TA) proteins to the endoplasmic reticulum. Together with GET2, acts as a membrane receptor for soluble GET3, which recognizes and selectively binds the transmembrane domain of TA proteins in the cytosol. The GET complex cooperates with the HDEL receptor ERD2 to mediate the ATP-dependent retrieval of resident ER proteins that contain a C-terminal H-D-E-L retention signal from the Golgi to the ER.</text>
</comment>
<dbReference type="InterPro" id="IPR028945">
    <property type="entry name" value="Get1"/>
</dbReference>
<comment type="subcellular location">
    <subcellularLocation>
        <location evidence="9">Endoplasmic reticulum membrane</location>
        <topology evidence="9">Multi-pass membrane protein</topology>
    </subcellularLocation>
    <subcellularLocation>
        <location evidence="9">Golgi apparatus membrane</location>
        <topology evidence="9">Multi-pass membrane protein</topology>
    </subcellularLocation>
</comment>
<evidence type="ECO:0000256" key="7">
    <source>
        <dbReference type="ARBA" id="ARBA00023054"/>
    </source>
</evidence>
<feature type="topological domain" description="Lumenal" evidence="9">
    <location>
        <begin position="1"/>
        <end position="11"/>
    </location>
</feature>
<name>H8WZ30_CANO9</name>
<sequence>MISLDLNPYTILITSFTLLLLQKIITLIGKSTIQSLVWNVYTSSPLLAQSKSIKQYAAKQHEIRTLTHEQRSISAQDEYAKWTKLNRKLDKLKLELQDLNETLSVEKTKVNSVTNSLIWISTVLPIWVMRFLFRKTNLFFIRVGILPYCIEWWLALPFFKVGTIGLTCWMFAVNCVLSDLIFLVSFPFKVKVAKPEKPIKEHEEPKVEEVETIEK</sequence>
<dbReference type="InterPro" id="IPR029012">
    <property type="entry name" value="Helix_hairpin_bin_sf"/>
</dbReference>
<keyword evidence="7 9" id="KW-0175">Coiled coil</keyword>
<reference evidence="11 12" key="1">
    <citation type="journal article" date="2012" name="PLoS ONE">
        <title>Sequence and analysis of the genome of the pathogenic yeast Candida orthopsilosis.</title>
        <authorList>
            <person name="Riccombeni A."/>
            <person name="Vidanes G."/>
            <person name="Proux-Wera E."/>
            <person name="Wolfe K.H."/>
            <person name="Butler G."/>
        </authorList>
    </citation>
    <scope>NUCLEOTIDE SEQUENCE [LARGE SCALE GENOMIC DNA]</scope>
    <source>
        <strain evidence="11 12">Co 90-125</strain>
    </source>
</reference>
<feature type="transmembrane region" description="Helical" evidence="10">
    <location>
        <begin position="139"/>
        <end position="159"/>
    </location>
</feature>
<feature type="coiled-coil region" evidence="9">
    <location>
        <begin position="82"/>
        <end position="109"/>
    </location>
</feature>
<dbReference type="GO" id="GO:0043495">
    <property type="term" value="F:protein-membrane adaptor activity"/>
    <property type="evidence" value="ECO:0007669"/>
    <property type="project" value="TreeGrafter"/>
</dbReference>